<dbReference type="AlphaFoldDB" id="A0A9N8ETS7"/>
<accession>A0A9N8ETS7</accession>
<reference evidence="9" key="1">
    <citation type="submission" date="2020-06" db="EMBL/GenBank/DDBJ databases">
        <authorList>
            <consortium name="Plant Systems Biology data submission"/>
        </authorList>
    </citation>
    <scope>NUCLEOTIDE SEQUENCE</scope>
    <source>
        <strain evidence="9">D6</strain>
    </source>
</reference>
<dbReference type="GO" id="GO:0005634">
    <property type="term" value="C:nucleus"/>
    <property type="evidence" value="ECO:0007669"/>
    <property type="project" value="UniProtKB-SubCell"/>
</dbReference>
<evidence type="ECO:0000256" key="4">
    <source>
        <dbReference type="ARBA" id="ARBA00023242"/>
    </source>
</evidence>
<evidence type="ECO:0000259" key="8">
    <source>
        <dbReference type="Pfam" id="PF18517"/>
    </source>
</evidence>
<comment type="function">
    <text evidence="5">Required for proper homologous chromosome pairing and efficient cross-over and intragenic recombination during meiosis.</text>
</comment>
<evidence type="ECO:0000256" key="1">
    <source>
        <dbReference type="ARBA" id="ARBA00004123"/>
    </source>
</evidence>
<dbReference type="Pfam" id="PF18517">
    <property type="entry name" value="LZ3wCH"/>
    <property type="match status" value="1"/>
</dbReference>
<dbReference type="InterPro" id="IPR005647">
    <property type="entry name" value="Mnd1"/>
</dbReference>
<protein>
    <submittedName>
        <fullName evidence="9">Meiotic nuclear division protein 1 homolog</fullName>
    </submittedName>
</protein>
<dbReference type="EMBL" id="CAICTM010002125">
    <property type="protein sequence ID" value="CAB9528022.1"/>
    <property type="molecule type" value="Genomic_DNA"/>
</dbReference>
<evidence type="ECO:0000256" key="5">
    <source>
        <dbReference type="PIRNR" id="PIRNR026991"/>
    </source>
</evidence>
<dbReference type="Pfam" id="PF03962">
    <property type="entry name" value="Mnd1"/>
    <property type="match status" value="1"/>
</dbReference>
<evidence type="ECO:0000259" key="7">
    <source>
        <dbReference type="Pfam" id="PF03962"/>
    </source>
</evidence>
<comment type="similarity">
    <text evidence="2 5">Belongs to the MND1 family.</text>
</comment>
<evidence type="ECO:0000256" key="3">
    <source>
        <dbReference type="ARBA" id="ARBA00023054"/>
    </source>
</evidence>
<evidence type="ECO:0000256" key="2">
    <source>
        <dbReference type="ARBA" id="ARBA00005981"/>
    </source>
</evidence>
<keyword evidence="4 5" id="KW-0539">Nucleus</keyword>
<gene>
    <name evidence="9" type="ORF">SEMRO_2127_G315750.1</name>
</gene>
<evidence type="ECO:0000313" key="9">
    <source>
        <dbReference type="EMBL" id="CAB9528022.1"/>
    </source>
</evidence>
<feature type="domain" description="Mnd1 HTH" evidence="7">
    <location>
        <begin position="15"/>
        <end position="75"/>
    </location>
</feature>
<dbReference type="OrthoDB" id="273345at2759"/>
<evidence type="ECO:0000313" key="10">
    <source>
        <dbReference type="Proteomes" id="UP001153069"/>
    </source>
</evidence>
<dbReference type="PIRSF" id="PIRSF026991">
    <property type="entry name" value="Mnd1"/>
    <property type="match status" value="1"/>
</dbReference>
<comment type="subcellular location">
    <subcellularLocation>
        <location evidence="1 5">Nucleus</location>
    </subcellularLocation>
</comment>
<dbReference type="Proteomes" id="UP001153069">
    <property type="component" value="Unassembled WGS sequence"/>
</dbReference>
<name>A0A9N8ETS7_9STRA</name>
<dbReference type="GO" id="GO:0007131">
    <property type="term" value="P:reciprocal meiotic recombination"/>
    <property type="evidence" value="ECO:0007669"/>
    <property type="project" value="InterPro"/>
</dbReference>
<dbReference type="InterPro" id="IPR040453">
    <property type="entry name" value="Mnd1_HTH"/>
</dbReference>
<dbReference type="GO" id="GO:0003690">
    <property type="term" value="F:double-stranded DNA binding"/>
    <property type="evidence" value="ECO:0007669"/>
    <property type="project" value="InterPro"/>
</dbReference>
<feature type="domain" description="Leucine zipper with capping helix" evidence="8">
    <location>
        <begin position="152"/>
        <end position="204"/>
    </location>
</feature>
<keyword evidence="10" id="KW-1185">Reference proteome</keyword>
<proteinExistence type="inferred from homology"/>
<dbReference type="InterPro" id="IPR040661">
    <property type="entry name" value="LZ3wCH"/>
</dbReference>
<keyword evidence="3 6" id="KW-0175">Coiled coil</keyword>
<evidence type="ECO:0000256" key="6">
    <source>
        <dbReference type="SAM" id="Coils"/>
    </source>
</evidence>
<organism evidence="9 10">
    <name type="scientific">Seminavis robusta</name>
    <dbReference type="NCBI Taxonomy" id="568900"/>
    <lineage>
        <taxon>Eukaryota</taxon>
        <taxon>Sar</taxon>
        <taxon>Stramenopiles</taxon>
        <taxon>Ochrophyta</taxon>
        <taxon>Bacillariophyta</taxon>
        <taxon>Bacillariophyceae</taxon>
        <taxon>Bacillariophycidae</taxon>
        <taxon>Naviculales</taxon>
        <taxon>Naviculaceae</taxon>
        <taxon>Seminavis</taxon>
    </lineage>
</organism>
<comment type="caution">
    <text evidence="9">The sequence shown here is derived from an EMBL/GenBank/DDBJ whole genome shotgun (WGS) entry which is preliminary data.</text>
</comment>
<feature type="coiled-coil region" evidence="6">
    <location>
        <begin position="79"/>
        <end position="173"/>
    </location>
</feature>
<sequence length="211" mass="24198">MGGKRMSKEEKRQAMLGIYHKSKQVYTENEILKLASKEGITGNEGVIKDIHNSLIDDNLVEKSKIGQQNFFWSFPAKKQRMAEIQLKKTEENIEVLKVKVEEAKARLTDAKRGREDDDGERSKKLARLTEIGKERQALETELAALKESDPQAIADLEKELNYVTQAANRWTDNIYEAHSFLVKKKGMEKKQANRMLGITDAFDYPEDKIPK</sequence>